<gene>
    <name evidence="1" type="ORF">S06H3_66429</name>
</gene>
<protein>
    <submittedName>
        <fullName evidence="1">Uncharacterized protein</fullName>
    </submittedName>
</protein>
<dbReference type="InterPro" id="IPR042099">
    <property type="entry name" value="ANL_N_sf"/>
</dbReference>
<feature type="non-terminal residue" evidence="1">
    <location>
        <position position="60"/>
    </location>
</feature>
<dbReference type="EMBL" id="BARV01045265">
    <property type="protein sequence ID" value="GAI67157.1"/>
    <property type="molecule type" value="Genomic_DNA"/>
</dbReference>
<dbReference type="AlphaFoldDB" id="X1QF90"/>
<comment type="caution">
    <text evidence="1">The sequence shown here is derived from an EMBL/GenBank/DDBJ whole genome shotgun (WGS) entry which is preliminary data.</text>
</comment>
<name>X1QF90_9ZZZZ</name>
<sequence>AIWSSCSPDFGIKGILDRFGQTEPKVLFTADSYFYNGKTFDSLERVAGILKELPSIQKVV</sequence>
<dbReference type="PANTHER" id="PTHR42921:SF1">
    <property type="entry name" value="ACETOACETYL-COA SYNTHETASE"/>
    <property type="match status" value="1"/>
</dbReference>
<reference evidence="1" key="1">
    <citation type="journal article" date="2014" name="Front. Microbiol.">
        <title>High frequency of phylogenetically diverse reductive dehalogenase-homologous genes in deep subseafloor sedimentary metagenomes.</title>
        <authorList>
            <person name="Kawai M."/>
            <person name="Futagami T."/>
            <person name="Toyoda A."/>
            <person name="Takaki Y."/>
            <person name="Nishi S."/>
            <person name="Hori S."/>
            <person name="Arai W."/>
            <person name="Tsubouchi T."/>
            <person name="Morono Y."/>
            <person name="Uchiyama I."/>
            <person name="Ito T."/>
            <person name="Fujiyama A."/>
            <person name="Inagaki F."/>
            <person name="Takami H."/>
        </authorList>
    </citation>
    <scope>NUCLEOTIDE SEQUENCE</scope>
    <source>
        <strain evidence="1">Expedition CK06-06</strain>
    </source>
</reference>
<dbReference type="PANTHER" id="PTHR42921">
    <property type="entry name" value="ACETOACETYL-COA SYNTHETASE"/>
    <property type="match status" value="1"/>
</dbReference>
<dbReference type="Gene3D" id="3.40.50.12780">
    <property type="entry name" value="N-terminal domain of ligase-like"/>
    <property type="match status" value="1"/>
</dbReference>
<dbReference type="SUPFAM" id="SSF56801">
    <property type="entry name" value="Acetyl-CoA synthetase-like"/>
    <property type="match status" value="1"/>
</dbReference>
<feature type="non-terminal residue" evidence="1">
    <location>
        <position position="1"/>
    </location>
</feature>
<accession>X1QF90</accession>
<proteinExistence type="predicted"/>
<dbReference type="GO" id="GO:0030729">
    <property type="term" value="F:acetoacetate-CoA ligase activity"/>
    <property type="evidence" value="ECO:0007669"/>
    <property type="project" value="TreeGrafter"/>
</dbReference>
<evidence type="ECO:0000313" key="1">
    <source>
        <dbReference type="EMBL" id="GAI67157.1"/>
    </source>
</evidence>
<organism evidence="1">
    <name type="scientific">marine sediment metagenome</name>
    <dbReference type="NCBI Taxonomy" id="412755"/>
    <lineage>
        <taxon>unclassified sequences</taxon>
        <taxon>metagenomes</taxon>
        <taxon>ecological metagenomes</taxon>
    </lineage>
</organism>